<keyword evidence="1" id="KW-0812">Transmembrane</keyword>
<comment type="caution">
    <text evidence="2">The sequence shown here is derived from an EMBL/GenBank/DDBJ whole genome shotgun (WGS) entry which is preliminary data.</text>
</comment>
<feature type="transmembrane region" description="Helical" evidence="1">
    <location>
        <begin position="114"/>
        <end position="133"/>
    </location>
</feature>
<evidence type="ECO:0000313" key="2">
    <source>
        <dbReference type="EMBL" id="MFC5015669.1"/>
    </source>
</evidence>
<keyword evidence="1" id="KW-0472">Membrane</keyword>
<keyword evidence="1" id="KW-1133">Transmembrane helix</keyword>
<proteinExistence type="predicted"/>
<dbReference type="RefSeq" id="WP_271320207.1">
    <property type="nucleotide sequence ID" value="NZ_BAAATN010000010.1"/>
</dbReference>
<name>A0ABV9WSJ4_9ACTN</name>
<organism evidence="2 3">
    <name type="scientific">Streptomyces lienomycini</name>
    <dbReference type="NCBI Taxonomy" id="284035"/>
    <lineage>
        <taxon>Bacteria</taxon>
        <taxon>Bacillati</taxon>
        <taxon>Actinomycetota</taxon>
        <taxon>Actinomycetes</taxon>
        <taxon>Kitasatosporales</taxon>
        <taxon>Streptomycetaceae</taxon>
        <taxon>Streptomyces</taxon>
    </lineage>
</organism>
<gene>
    <name evidence="2" type="ORF">ACFPRC_12360</name>
</gene>
<sequence>MSNVMGALLCGLAGALLLWAGLHDAARVRRLRHHGVRTVGMVVDNVRVRDSDSGPTWAPIIAFADQHGYRVEFTPSMRGSGMGLATGREVTVVYLPHDPQTARVFTRRHMTGPVVFVLAGALVFLGIGAAIAVTG</sequence>
<reference evidence="3" key="1">
    <citation type="journal article" date="2019" name="Int. J. Syst. Evol. Microbiol.">
        <title>The Global Catalogue of Microorganisms (GCM) 10K type strain sequencing project: providing services to taxonomists for standard genome sequencing and annotation.</title>
        <authorList>
            <consortium name="The Broad Institute Genomics Platform"/>
            <consortium name="The Broad Institute Genome Sequencing Center for Infectious Disease"/>
            <person name="Wu L."/>
            <person name="Ma J."/>
        </authorList>
    </citation>
    <scope>NUCLEOTIDE SEQUENCE [LARGE SCALE GENOMIC DNA]</scope>
    <source>
        <strain evidence="3">CGMCC 4.1542</strain>
    </source>
</reference>
<protein>
    <submittedName>
        <fullName evidence="2">DUF3592 domain-containing protein</fullName>
    </submittedName>
</protein>
<evidence type="ECO:0000256" key="1">
    <source>
        <dbReference type="SAM" id="Phobius"/>
    </source>
</evidence>
<accession>A0ABV9WSJ4</accession>
<keyword evidence="3" id="KW-1185">Reference proteome</keyword>
<dbReference type="Proteomes" id="UP001595855">
    <property type="component" value="Unassembled WGS sequence"/>
</dbReference>
<evidence type="ECO:0000313" key="3">
    <source>
        <dbReference type="Proteomes" id="UP001595855"/>
    </source>
</evidence>
<dbReference type="EMBL" id="JBHSJO010000001">
    <property type="protein sequence ID" value="MFC5015669.1"/>
    <property type="molecule type" value="Genomic_DNA"/>
</dbReference>